<organism evidence="7 8">
    <name type="scientific">Pontibacter toksunensis</name>
    <dbReference type="NCBI Taxonomy" id="1332631"/>
    <lineage>
        <taxon>Bacteria</taxon>
        <taxon>Pseudomonadati</taxon>
        <taxon>Bacteroidota</taxon>
        <taxon>Cytophagia</taxon>
        <taxon>Cytophagales</taxon>
        <taxon>Hymenobacteraceae</taxon>
        <taxon>Pontibacter</taxon>
    </lineage>
</organism>
<feature type="chain" id="PRO_5045655495" evidence="5">
    <location>
        <begin position="22"/>
        <end position="321"/>
    </location>
</feature>
<accession>A0ABW6BX34</accession>
<evidence type="ECO:0000313" key="8">
    <source>
        <dbReference type="Proteomes" id="UP001597641"/>
    </source>
</evidence>
<dbReference type="SUPFAM" id="SSF51445">
    <property type="entry name" value="(Trans)glycosidases"/>
    <property type="match status" value="1"/>
</dbReference>
<reference evidence="8" key="1">
    <citation type="journal article" date="2019" name="Int. J. Syst. Evol. Microbiol.">
        <title>The Global Catalogue of Microorganisms (GCM) 10K type strain sequencing project: providing services to taxonomists for standard genome sequencing and annotation.</title>
        <authorList>
            <consortium name="The Broad Institute Genomics Platform"/>
            <consortium name="The Broad Institute Genome Sequencing Center for Infectious Disease"/>
            <person name="Wu L."/>
            <person name="Ma J."/>
        </authorList>
    </citation>
    <scope>NUCLEOTIDE SEQUENCE [LARGE SCALE GENOMIC DNA]</scope>
    <source>
        <strain evidence="8">KCTC 23984</strain>
    </source>
</reference>
<sequence length="321" mass="36540">MKIKLLLSALAVFGFSLVGNAQSVKKHGQLTVDGTQLKDQNGEAIVLRGMSYGWHNFWPRFYNAGSVKWLHKDWKASVVRAAMGIEPRNGYLEKPEWSKEKVKAVVDAAIKEDMYVIIDWHSHNINLEEAKAFFTEMAQTYGKNPHVIYEIFNEPDEESWEEVKAYSTEVIEAIRAHDPDNIILVGSPHWDQDIHIAADAPLTGFDNLMYTVHYYAATHKQSLRDRCDYALSKGLPLFISESAGMEATGDGPLNLEEWQKWIDWSEKNKVSWITWSVSDKDETCSVLLPTANAEGGWKEKDLKTSGKKTRSYLRSLNSKQK</sequence>
<feature type="region of interest" description="Disordered" evidence="4">
    <location>
        <begin position="298"/>
        <end position="321"/>
    </location>
</feature>
<dbReference type="EMBL" id="JBHUOX010000007">
    <property type="protein sequence ID" value="MFD3000949.1"/>
    <property type="molecule type" value="Genomic_DNA"/>
</dbReference>
<dbReference type="Pfam" id="PF00150">
    <property type="entry name" value="Cellulase"/>
    <property type="match status" value="1"/>
</dbReference>
<dbReference type="Proteomes" id="UP001597641">
    <property type="component" value="Unassembled WGS sequence"/>
</dbReference>
<feature type="signal peptide" evidence="5">
    <location>
        <begin position="1"/>
        <end position="21"/>
    </location>
</feature>
<keyword evidence="2 3" id="KW-0326">Glycosidase</keyword>
<evidence type="ECO:0000313" key="7">
    <source>
        <dbReference type="EMBL" id="MFD3000949.1"/>
    </source>
</evidence>
<comment type="caution">
    <text evidence="7">The sequence shown here is derived from an EMBL/GenBank/DDBJ whole genome shotgun (WGS) entry which is preliminary data.</text>
</comment>
<proteinExistence type="inferred from homology"/>
<feature type="domain" description="Glycoside hydrolase family 5" evidence="6">
    <location>
        <begin position="39"/>
        <end position="280"/>
    </location>
</feature>
<dbReference type="InterPro" id="IPR001547">
    <property type="entry name" value="Glyco_hydro_5"/>
</dbReference>
<dbReference type="RefSeq" id="WP_377484534.1">
    <property type="nucleotide sequence ID" value="NZ_JBHUOX010000007.1"/>
</dbReference>
<gene>
    <name evidence="7" type="ORF">ACFS7Z_11290</name>
</gene>
<dbReference type="Gene3D" id="3.20.20.80">
    <property type="entry name" value="Glycosidases"/>
    <property type="match status" value="1"/>
</dbReference>
<evidence type="ECO:0000256" key="1">
    <source>
        <dbReference type="ARBA" id="ARBA00022801"/>
    </source>
</evidence>
<evidence type="ECO:0000256" key="4">
    <source>
        <dbReference type="SAM" id="MobiDB-lite"/>
    </source>
</evidence>
<keyword evidence="8" id="KW-1185">Reference proteome</keyword>
<keyword evidence="5" id="KW-0732">Signal</keyword>
<dbReference type="InterPro" id="IPR017853">
    <property type="entry name" value="GH"/>
</dbReference>
<evidence type="ECO:0000259" key="6">
    <source>
        <dbReference type="Pfam" id="PF00150"/>
    </source>
</evidence>
<evidence type="ECO:0000256" key="2">
    <source>
        <dbReference type="ARBA" id="ARBA00023295"/>
    </source>
</evidence>
<evidence type="ECO:0000256" key="3">
    <source>
        <dbReference type="RuleBase" id="RU361153"/>
    </source>
</evidence>
<dbReference type="PROSITE" id="PS00659">
    <property type="entry name" value="GLYCOSYL_HYDROL_F5"/>
    <property type="match status" value="1"/>
</dbReference>
<dbReference type="PANTHER" id="PTHR34142:SF1">
    <property type="entry name" value="GLYCOSIDE HYDROLASE FAMILY 5 DOMAIN-CONTAINING PROTEIN"/>
    <property type="match status" value="1"/>
</dbReference>
<dbReference type="PANTHER" id="PTHR34142">
    <property type="entry name" value="ENDO-BETA-1,4-GLUCANASE A"/>
    <property type="match status" value="1"/>
</dbReference>
<comment type="similarity">
    <text evidence="3">Belongs to the glycosyl hydrolase 5 (cellulase A) family.</text>
</comment>
<feature type="compositionally biased region" description="Polar residues" evidence="4">
    <location>
        <begin position="312"/>
        <end position="321"/>
    </location>
</feature>
<protein>
    <submittedName>
        <fullName evidence="7">Glycoside hydrolase family 5 protein</fullName>
    </submittedName>
</protein>
<keyword evidence="1 3" id="KW-0378">Hydrolase</keyword>
<dbReference type="InterPro" id="IPR018087">
    <property type="entry name" value="Glyco_hydro_5_CS"/>
</dbReference>
<name>A0ABW6BX34_9BACT</name>
<evidence type="ECO:0000256" key="5">
    <source>
        <dbReference type="SAM" id="SignalP"/>
    </source>
</evidence>
<dbReference type="GO" id="GO:0016787">
    <property type="term" value="F:hydrolase activity"/>
    <property type="evidence" value="ECO:0007669"/>
    <property type="project" value="UniProtKB-KW"/>
</dbReference>